<feature type="compositionally biased region" description="Gly residues" evidence="1">
    <location>
        <begin position="76"/>
        <end position="145"/>
    </location>
</feature>
<organism evidence="2 3">
    <name type="scientific">Paractinoplanes brasiliensis</name>
    <dbReference type="NCBI Taxonomy" id="52695"/>
    <lineage>
        <taxon>Bacteria</taxon>
        <taxon>Bacillati</taxon>
        <taxon>Actinomycetota</taxon>
        <taxon>Actinomycetes</taxon>
        <taxon>Micromonosporales</taxon>
        <taxon>Micromonosporaceae</taxon>
        <taxon>Paractinoplanes</taxon>
    </lineage>
</organism>
<gene>
    <name evidence="2" type="ORF">C8E87_7732</name>
</gene>
<evidence type="ECO:0000256" key="1">
    <source>
        <dbReference type="SAM" id="MobiDB-lite"/>
    </source>
</evidence>
<accession>A0A4R6JCK5</accession>
<feature type="compositionally biased region" description="Gly residues" evidence="1">
    <location>
        <begin position="175"/>
        <end position="188"/>
    </location>
</feature>
<protein>
    <submittedName>
        <fullName evidence="2">Uncharacterized protein</fullName>
    </submittedName>
</protein>
<name>A0A4R6JCK5_9ACTN</name>
<proteinExistence type="predicted"/>
<keyword evidence="3" id="KW-1185">Reference proteome</keyword>
<feature type="region of interest" description="Disordered" evidence="1">
    <location>
        <begin position="47"/>
        <end position="206"/>
    </location>
</feature>
<dbReference type="Proteomes" id="UP000294901">
    <property type="component" value="Unassembled WGS sequence"/>
</dbReference>
<feature type="compositionally biased region" description="Basic and acidic residues" evidence="1">
    <location>
        <begin position="191"/>
        <end position="206"/>
    </location>
</feature>
<dbReference type="AlphaFoldDB" id="A0A4R6JCK5"/>
<evidence type="ECO:0000313" key="3">
    <source>
        <dbReference type="Proteomes" id="UP000294901"/>
    </source>
</evidence>
<comment type="caution">
    <text evidence="2">The sequence shown here is derived from an EMBL/GenBank/DDBJ whole genome shotgun (WGS) entry which is preliminary data.</text>
</comment>
<dbReference type="EMBL" id="SNWR01000002">
    <property type="protein sequence ID" value="TDO32276.1"/>
    <property type="molecule type" value="Genomic_DNA"/>
</dbReference>
<reference evidence="2 3" key="1">
    <citation type="submission" date="2019-03" db="EMBL/GenBank/DDBJ databases">
        <title>Sequencing the genomes of 1000 actinobacteria strains.</title>
        <authorList>
            <person name="Klenk H.-P."/>
        </authorList>
    </citation>
    <scope>NUCLEOTIDE SEQUENCE [LARGE SCALE GENOMIC DNA]</scope>
    <source>
        <strain evidence="2 3">DSM 43805</strain>
    </source>
</reference>
<sequence>MDNFAGRLTGAALVTGVLLLAVVAPPPRLPSGVGLVDVCRDALGGYTTGGFNDTPGGDESSDVDGGDVSGDVDGGDVSGDVGGGLSGGLSGDVGGGDVSGDVSGGVVGGDVDGGLSGDVGGGLSGDVDGGGVSGDVDGGLSGDVGGEVDGDVSDGAGIGPGDVAGVPMGNAAGEPGDGTVGTPSGGVSGEHSSDAEGDIGDHPGGDFGRMLDDIARSGRARGQLSFCSVTMVDPGWAPRPVPVEAGRPYFPSPGAPVPVRLMPGCGAVVGTTEGLELSAGFATLDGSRPADALFEYRLDGDTGSVFSRVPVEGPRAVLSFGTGELGPGESYRWRVRGTADDALAPTWSDWCTFEVAADAPDLRALDSGEREALLELGVRPERRYTVTLTAAQWRLVREPFEFDASDGVAMGEPSHDDLVRGQRLARLAAVIPRGGGRLTLTGAEWSTVAFEVAGWVEIVRFGNDEVEPEFWTDTDQYWRVVDRISRQLGGPAHPAFGIR</sequence>
<evidence type="ECO:0000313" key="2">
    <source>
        <dbReference type="EMBL" id="TDO32276.1"/>
    </source>
</evidence>